<feature type="compositionally biased region" description="Basic and acidic residues" evidence="1">
    <location>
        <begin position="471"/>
        <end position="497"/>
    </location>
</feature>
<feature type="compositionally biased region" description="Low complexity" evidence="1">
    <location>
        <begin position="329"/>
        <end position="339"/>
    </location>
</feature>
<feature type="compositionally biased region" description="Low complexity" evidence="1">
    <location>
        <begin position="1655"/>
        <end position="1678"/>
    </location>
</feature>
<evidence type="ECO:0000256" key="2">
    <source>
        <dbReference type="SAM" id="SignalP"/>
    </source>
</evidence>
<feature type="compositionally biased region" description="Low complexity" evidence="1">
    <location>
        <begin position="770"/>
        <end position="801"/>
    </location>
</feature>
<protein>
    <submittedName>
        <fullName evidence="3">Uncharacterized protein</fullName>
    </submittedName>
</protein>
<keyword evidence="2" id="KW-0732">Signal</keyword>
<name>A0AAN9YZT4_9ORTH</name>
<feature type="compositionally biased region" description="Basic and acidic residues" evidence="1">
    <location>
        <begin position="446"/>
        <end position="456"/>
    </location>
</feature>
<feature type="compositionally biased region" description="Basic and acidic residues" evidence="1">
    <location>
        <begin position="700"/>
        <end position="715"/>
    </location>
</feature>
<feature type="compositionally biased region" description="Acidic residues" evidence="1">
    <location>
        <begin position="629"/>
        <end position="638"/>
    </location>
</feature>
<feature type="region of interest" description="Disordered" evidence="1">
    <location>
        <begin position="270"/>
        <end position="355"/>
    </location>
</feature>
<keyword evidence="4" id="KW-1185">Reference proteome</keyword>
<dbReference type="EMBL" id="JAZDUA010000683">
    <property type="protein sequence ID" value="KAK7789967.1"/>
    <property type="molecule type" value="Genomic_DNA"/>
</dbReference>
<feature type="region of interest" description="Disordered" evidence="1">
    <location>
        <begin position="1646"/>
        <end position="1678"/>
    </location>
</feature>
<sequence length="1791" mass="191688">MHHPRPAPAARAAAAALLLLLVQGATSTCIQRQRIIDLPSYAAGGVEEERSLEELFDSHAGAAPASPHEHDGEGPACDRDCDYRLADDGPSRPVEVVRYGQACVCKEPLPYHVEVPEPARPVVRGEYGYEVHTLPEPAPIQLKNFEFDVERTPEPEPCRTRDYAFAVHRVPEPPPVRLQNFAFDVQRPVEQKAPCVTRDLPYSVQAPPAPPPVTLHNEEFDVERPVKHRQDRLCGLTAAVDRMVIPAHDCPDSDPDAPCDRVICRHHARYDSGHAPHPGHPRVRRSPLPEATASPNRAHAPRSTATEDVTPRESFRDVVHALGKTGRPSSAASERQAAAHAKREEETDGFEERKVEHVEISQHNGEKRVEEVESKDIVKITHESHDMSVGSLENDSIDTEVVDKTSSTDGTKIVNSKSSTVESVSKITDASVSKTLKDEGVEVDDKANVETENRYNEEEEVQESDEADTMTNREVDSNKKDTDFMKSIDEGSSETVEKQVKSVAENEGTIAKQLESKNTQVVTMQDKIKEGNGAIGVVQEGHDAESRLHGETQEDEGTFVVKENVNARESPVEIVTFVGGEASRSPTVLEAERLLDRDTNSPVHADGHGGDDPREFALRKRSSAPGGDGGEDGDEDDGKDGGEKAQNEEGGPALEPYPAPAATEHGLEATSTGDKASYTPAGDQVDEGADDSAIGGSDGSTKDETVIHEVVKTEEAETADTTGEGSTVASTVTTFDSGSYRPSSRNSEYKKQDAADGAGSNTGYSHSETSASGYGSNSESSYQSDSPGTYTVTTKTYSPTGGYTVTKETTVRSALGYGEKPAEVSTEYHTGKGKAAYVEGSGAGYSESQAISSDTKIVTSYVAPAASYQTDKGSYTITKVTEESSAYFPSSDYMSKETQYIHSSPEYGPVLTNEPGYLPVPPKKPGYVLKPPGYVTISPEGPSTHGYLPVPPKGTGYVTSPPGYFPAPCKDNSYLPYPSGYFPAPSKDSSYLPSRPGYLSVPPQGSDYAQIPEVGGGKKGSYIVEKVTYGGDKSHQYGTSTSEYVKPSKKSSYGFKLASGYNILGETRTGGSKYEADLSKPYEGVGSYEEKSDYHGLQKGSSYSNDLVVPIKKIIKDYEKEQEKITHGTGYETTETSGMQVTDGYHGLVVPADKVGYKEKVTTYSPGTMYNTPTSYTSTPSHKGSKGGMEYGKLKKGYADISYGPTHSSEYVYDAQLLKATKGYVRRIGDIPLKDDKTVDDSTYNLKHLKGGDIHSTWYEATPIKYGFIKGSGSGYETTETGYKTGSDYGITNGGKYVTESSGYKTSKQQPPKGYGTDYITSKKYTTDAAYGPSGSSYIPILDNTETAYIPPTGPGYVPIYGETTYSLNDYNSYNKKKKTDINTMKGYATDYSGSTVYGSGDSYNVVSGYTASTKHDTKQVKKGYSGYGVTGSGYVSGTKDTEGQVSGSHDLESYPSGSGTGSAYLIDQLYSSKNKKGQVSSYGVETETSYGTQVMDSGYGKDATYDSLTYKGKSTGYSKGSDSTYVSGKGYGVVDSGYGSSKKIIKKTETKYGSGKYASGYGLDGNAIESGYGTGHKTYSKKDGIYGDSTAATYSVGGTYGTSGSGYEPSTGYESSNAYYGDYSGKGSYISGNNYAGQGYITSSTHPPSSKGNSSYGTSGASTYSSESTYGSEGSGYPSPPGYAVTSHGAVVSKKPQSEYGVVAEGYEADRDFTAASGTVHQVTPSCTSWASPAKTVVIESSPGAGKCGCENGILDEGQVDGKGSVGQRFRRRGYMCLPLKKLLPVLEGA</sequence>
<evidence type="ECO:0000313" key="3">
    <source>
        <dbReference type="EMBL" id="KAK7789967.1"/>
    </source>
</evidence>
<gene>
    <name evidence="3" type="ORF">R5R35_008214</name>
</gene>
<accession>A0AAN9YZT4</accession>
<feature type="compositionally biased region" description="Basic and acidic residues" evidence="1">
    <location>
        <begin position="309"/>
        <end position="319"/>
    </location>
</feature>
<feature type="compositionally biased region" description="Basic and acidic residues" evidence="1">
    <location>
        <begin position="591"/>
        <end position="618"/>
    </location>
</feature>
<feature type="signal peptide" evidence="2">
    <location>
        <begin position="1"/>
        <end position="27"/>
    </location>
</feature>
<proteinExistence type="predicted"/>
<evidence type="ECO:0000256" key="1">
    <source>
        <dbReference type="SAM" id="MobiDB-lite"/>
    </source>
</evidence>
<feature type="compositionally biased region" description="Acidic residues" evidence="1">
    <location>
        <begin position="457"/>
        <end position="468"/>
    </location>
</feature>
<feature type="compositionally biased region" description="Basic and acidic residues" evidence="1">
    <location>
        <begin position="341"/>
        <end position="355"/>
    </location>
</feature>
<evidence type="ECO:0000313" key="4">
    <source>
        <dbReference type="Proteomes" id="UP001378592"/>
    </source>
</evidence>
<feature type="region of interest" description="Disordered" evidence="1">
    <location>
        <begin position="591"/>
        <end position="804"/>
    </location>
</feature>
<feature type="chain" id="PRO_5043049524" evidence="2">
    <location>
        <begin position="28"/>
        <end position="1791"/>
    </location>
</feature>
<feature type="compositionally biased region" description="Polar residues" evidence="1">
    <location>
        <begin position="759"/>
        <end position="769"/>
    </location>
</feature>
<comment type="caution">
    <text evidence="3">The sequence shown here is derived from an EMBL/GenBank/DDBJ whole genome shotgun (WGS) entry which is preliminary data.</text>
</comment>
<organism evidence="3 4">
    <name type="scientific">Gryllus longicercus</name>
    <dbReference type="NCBI Taxonomy" id="2509291"/>
    <lineage>
        <taxon>Eukaryota</taxon>
        <taxon>Metazoa</taxon>
        <taxon>Ecdysozoa</taxon>
        <taxon>Arthropoda</taxon>
        <taxon>Hexapoda</taxon>
        <taxon>Insecta</taxon>
        <taxon>Pterygota</taxon>
        <taxon>Neoptera</taxon>
        <taxon>Polyneoptera</taxon>
        <taxon>Orthoptera</taxon>
        <taxon>Ensifera</taxon>
        <taxon>Gryllidea</taxon>
        <taxon>Grylloidea</taxon>
        <taxon>Gryllidae</taxon>
        <taxon>Gryllinae</taxon>
        <taxon>Gryllus</taxon>
    </lineage>
</organism>
<dbReference type="Proteomes" id="UP001378592">
    <property type="component" value="Unassembled WGS sequence"/>
</dbReference>
<feature type="region of interest" description="Disordered" evidence="1">
    <location>
        <begin position="446"/>
        <end position="497"/>
    </location>
</feature>
<feature type="compositionally biased region" description="Polar residues" evidence="1">
    <location>
        <begin position="728"/>
        <end position="746"/>
    </location>
</feature>
<reference evidence="3 4" key="1">
    <citation type="submission" date="2024-03" db="EMBL/GenBank/DDBJ databases">
        <title>The genome assembly and annotation of the cricket Gryllus longicercus Weissman &amp; Gray.</title>
        <authorList>
            <person name="Szrajer S."/>
            <person name="Gray D."/>
            <person name="Ylla G."/>
        </authorList>
    </citation>
    <scope>NUCLEOTIDE SEQUENCE [LARGE SCALE GENOMIC DNA]</scope>
    <source>
        <strain evidence="3">DAG 2021-001</strain>
        <tissue evidence="3">Whole body minus gut</tissue>
    </source>
</reference>